<evidence type="ECO:0000313" key="3">
    <source>
        <dbReference type="Proteomes" id="UP000036403"/>
    </source>
</evidence>
<reference evidence="2 3" key="1">
    <citation type="submission" date="2015-04" db="EMBL/GenBank/DDBJ databases">
        <title>Lasius niger genome sequencing.</title>
        <authorList>
            <person name="Konorov E.A."/>
            <person name="Nikitin M.A."/>
            <person name="Kirill M.V."/>
            <person name="Chang P."/>
        </authorList>
    </citation>
    <scope>NUCLEOTIDE SEQUENCE [LARGE SCALE GENOMIC DNA]</scope>
    <source>
        <tissue evidence="2">Whole</tissue>
    </source>
</reference>
<dbReference type="OrthoDB" id="10675785at2759"/>
<gene>
    <name evidence="2" type="ORF">RF55_21742</name>
</gene>
<feature type="region of interest" description="Disordered" evidence="1">
    <location>
        <begin position="1"/>
        <end position="173"/>
    </location>
</feature>
<dbReference type="Proteomes" id="UP000036403">
    <property type="component" value="Unassembled WGS sequence"/>
</dbReference>
<evidence type="ECO:0000256" key="1">
    <source>
        <dbReference type="SAM" id="MobiDB-lite"/>
    </source>
</evidence>
<name>A0A0J7JXP6_LASNI</name>
<evidence type="ECO:0000313" key="2">
    <source>
        <dbReference type="EMBL" id="KMQ82824.1"/>
    </source>
</evidence>
<accession>A0A0J7JXP6</accession>
<feature type="compositionally biased region" description="Low complexity" evidence="1">
    <location>
        <begin position="112"/>
        <end position="135"/>
    </location>
</feature>
<feature type="compositionally biased region" description="Low complexity" evidence="1">
    <location>
        <begin position="142"/>
        <end position="159"/>
    </location>
</feature>
<dbReference type="EMBL" id="LBMM01022834">
    <property type="protein sequence ID" value="KMQ82824.1"/>
    <property type="molecule type" value="Genomic_DNA"/>
</dbReference>
<proteinExistence type="predicted"/>
<keyword evidence="3" id="KW-1185">Reference proteome</keyword>
<organism evidence="2 3">
    <name type="scientific">Lasius niger</name>
    <name type="common">Black garden ant</name>
    <dbReference type="NCBI Taxonomy" id="67767"/>
    <lineage>
        <taxon>Eukaryota</taxon>
        <taxon>Metazoa</taxon>
        <taxon>Ecdysozoa</taxon>
        <taxon>Arthropoda</taxon>
        <taxon>Hexapoda</taxon>
        <taxon>Insecta</taxon>
        <taxon>Pterygota</taxon>
        <taxon>Neoptera</taxon>
        <taxon>Endopterygota</taxon>
        <taxon>Hymenoptera</taxon>
        <taxon>Apocrita</taxon>
        <taxon>Aculeata</taxon>
        <taxon>Formicoidea</taxon>
        <taxon>Formicidae</taxon>
        <taxon>Formicinae</taxon>
        <taxon>Lasius</taxon>
        <taxon>Lasius</taxon>
    </lineage>
</organism>
<sequence>MNPDEKKELRELFGEWSSDEEMASPTAKPALPPTSKPEPPPTIDRPVTPGPPRKTPVSTVQRSDAANRRKMAILLAAPPLPTGRRRSTGTRAPEATPIRQPPANAPRSRSVPTLPRTAATRSTPTTPRKTTVRSTPKPPGLTTVQPPTPTRATPACAATSRPVPTTVREGRPPPPTTIAVAPGVLLAVPHRAIHQFRRYRAWTPEGKWLLRFNQDGSLRSCRLRANAPTTPPPERKREM</sequence>
<protein>
    <submittedName>
        <fullName evidence="2">Uncharacterized protein</fullName>
    </submittedName>
</protein>
<feature type="compositionally biased region" description="Pro residues" evidence="1">
    <location>
        <begin position="30"/>
        <end position="54"/>
    </location>
</feature>
<feature type="compositionally biased region" description="Basic and acidic residues" evidence="1">
    <location>
        <begin position="1"/>
        <end position="13"/>
    </location>
</feature>
<dbReference type="AlphaFoldDB" id="A0A0J7JXP6"/>
<comment type="caution">
    <text evidence="2">The sequence shown here is derived from an EMBL/GenBank/DDBJ whole genome shotgun (WGS) entry which is preliminary data.</text>
</comment>
<dbReference type="PaxDb" id="67767-A0A0J7JXP6"/>